<keyword evidence="2" id="KW-0472">Membrane</keyword>
<dbReference type="KEGG" id="tan:TA18440"/>
<dbReference type="VEuPathDB" id="PiroplasmaDB:TA18440"/>
<evidence type="ECO:0000256" key="2">
    <source>
        <dbReference type="SAM" id="Phobius"/>
    </source>
</evidence>
<feature type="transmembrane region" description="Helical" evidence="2">
    <location>
        <begin position="931"/>
        <end position="952"/>
    </location>
</feature>
<feature type="compositionally biased region" description="Basic and acidic residues" evidence="1">
    <location>
        <begin position="967"/>
        <end position="981"/>
    </location>
</feature>
<feature type="transmembrane region" description="Helical" evidence="2">
    <location>
        <begin position="2262"/>
        <end position="2281"/>
    </location>
</feature>
<reference evidence="3 4" key="1">
    <citation type="journal article" date="2005" name="Science">
        <title>Genome of the host-cell transforming parasite Theileria annulata compared with T. parva.</title>
        <authorList>
            <person name="Pain A."/>
            <person name="Renauld H."/>
            <person name="Berriman M."/>
            <person name="Murphy L."/>
            <person name="Yeats C.A."/>
            <person name="Weir W."/>
            <person name="Kerhornou A."/>
            <person name="Aslett M."/>
            <person name="Bishop R."/>
            <person name="Bouchier C."/>
            <person name="Cochet M."/>
            <person name="Coulson R.M.R."/>
            <person name="Cronin A."/>
            <person name="de Villiers E.P."/>
            <person name="Fraser A."/>
            <person name="Fosker N."/>
            <person name="Gardner M."/>
            <person name="Goble A."/>
            <person name="Griffiths-Jones S."/>
            <person name="Harris D.E."/>
            <person name="Katzer F."/>
            <person name="Larke N."/>
            <person name="Lord A."/>
            <person name="Maser P."/>
            <person name="McKellar S."/>
            <person name="Mooney P."/>
            <person name="Morton F."/>
            <person name="Nene V."/>
            <person name="O'Neil S."/>
            <person name="Price C."/>
            <person name="Quail M.A."/>
            <person name="Rabbinowitsch E."/>
            <person name="Rawlings N.D."/>
            <person name="Rutter S."/>
            <person name="Saunders D."/>
            <person name="Seeger K."/>
            <person name="Shah T."/>
            <person name="Squares R."/>
            <person name="Squares S."/>
            <person name="Tivey A."/>
            <person name="Walker A.R."/>
            <person name="Woodward J."/>
            <person name="Dobbelaere D.A.E."/>
            <person name="Langsley G."/>
            <person name="Rajandream M.A."/>
            <person name="McKeever D."/>
            <person name="Shiels B."/>
            <person name="Tait A."/>
            <person name="Barrell B.G."/>
            <person name="Hall N."/>
        </authorList>
    </citation>
    <scope>NUCLEOTIDE SEQUENCE [LARGE SCALE GENOMIC DNA]</scope>
    <source>
        <strain evidence="4">Ankara</strain>
    </source>
</reference>
<name>Q4UAW7_THEAN</name>
<feature type="region of interest" description="Disordered" evidence="1">
    <location>
        <begin position="1547"/>
        <end position="1566"/>
    </location>
</feature>
<keyword evidence="2" id="KW-0812">Transmembrane</keyword>
<evidence type="ECO:0000313" key="3">
    <source>
        <dbReference type="EMBL" id="CAI76034.1"/>
    </source>
</evidence>
<keyword evidence="4" id="KW-1185">Reference proteome</keyword>
<dbReference type="PANTHER" id="PTHR47372:SF11">
    <property type="entry name" value="RE19971P"/>
    <property type="match status" value="1"/>
</dbReference>
<feature type="transmembrane region" description="Helical" evidence="2">
    <location>
        <begin position="863"/>
        <end position="888"/>
    </location>
</feature>
<gene>
    <name evidence="3" type="ORF">TA18440</name>
</gene>
<dbReference type="GeneID" id="3864762"/>
<feature type="region of interest" description="Disordered" evidence="1">
    <location>
        <begin position="678"/>
        <end position="697"/>
    </location>
</feature>
<dbReference type="Proteomes" id="UP000001950">
    <property type="component" value="Chromosome 3"/>
</dbReference>
<sequence>MWYHAKDLHGKAQALANAGKVSNNSELKGPLDVLKNAIGTNDEEGLRKALSELNSAQETTPQQKAYLVEKALDVIDKFGGFGPDSVQSAYNDVTAKQADGSAYTTAGASSEYGQVTGAFTQLQQAYNADKCKAITLIYDIIIHIQQILNKRFGFRFSFPKILHALLVSSGKYYTPNLMKLKTEAGTGTGDGKLRALALALYTQANALDEEVKKVDDTSDTDQKAAKVLQAKAGTDDTTDGKLRKLAKELYEAAKALKDAVSKVGGDDGGAASQLAEAVGATEDTGFRKALKALGNAEALSSGLPDLAKNVKKQYGDNWGGLKAAFNKVKAQENAYTADGTIKGKYDKLVNAWNYFNNSYRDAISITKFYSIIIKFNASGGGKTARDIGSTHTDAIKEGTGTNFAHLADENALDKLSSDPGSAAKATALKVAASSLQGLLGDLNGAGFFDLVSKAKDVLDKFAGFSDDSVQKTYDAVKNDPKAKEQSGQFTAVTTAFNALQKKFNKDQWKNISPMFYKIKTKATELKGTGSDQSTSELTTTRDNDIQGDSGKGGQLKNKANQLKEAAEALQSKVTDATDVKGAASTLAGNADTLSQKATELPSANGNTLQDLRPQAEALANLAKGSGSVDDTSLYKTAEALKTGGVNETKAIAVIKAFNKVKDKYKELAKDPTYRVKLQEANKPSGQPPPPGENTAADKTDFEKLCNALINYFAEQVATAAGNLANGTASDNANNVIDGFDVVDKAFNGLGPSDQPSIKSEFEDVKQIYERFLNLTKLKSLAGKINSSASGNLSGEANQLKQAADTLQQGANVDNAKAFKTQYDAFKDTGTSTIKITATVGTKTITVTNLPHMNDTFKPRQQKFWSIIIPSIVTQWLNFLTYVILLIVYRGGGEQGYYKIQDYKKDKDANGTNLYKEGTTDKELKPAREAKIYTIIIPSIISQWLNFLTYATALKDTAESHSTGELTNTKKADIQNDNKKGDQLDTKANQLAQKAQELSKAADAIVSEAAKGSSPLTALRSLAEALKDAAKNDTSYTGLYYAANALATGGGDLESKANAVIAKFEAVEQAYEALMKAYSKLTSLPQEKQQLVTAVDTAYKDLKGIYDRILNLTKLAVKAQALPALSGAAGTLVTSVTTLRDNAVPGNNYTNAQQVISQFEKVESAYIKLDESNKETVKTKFEALKKLYDKIFKFTKIKHYSAQLETAAQNLSTSGGDTENVIEKFNAVVDSYNALNDIEKKQVKAQFTALQTEYSKAIYQYKWHLLTMPSMLTNWSKFITSIVLLVVYLTEHNNSEYVQATKLKEAAGTDTSDSGKLRALALALHGAANQLNTAVIAVGNDAAAKVLKHKAGSPDEEGKLRKLANALYDKAQALERAFLGSTAKDDQDIKQKAGENENDGLRKLAADLYEKANALATKVGAADGQSEANSLADAVGNTEQESGKLRHALKNLAQETNDGNLTQKAGAVRTAYSSVSGAFNAVQTQNDTYRAYTSPDKQAKYQEVKKAWEAFEALYTTDLKTLATDLAEAVGTTSQSGKLRHALKDLGNHRGSDADLPQKAGKVKDAYDSGSNNGVKPKFGAIKAKESSYKAIAAIQSLYDNVVSAMTEFDNVYKPEELLVTEVGDGAKETIGLQKELKLLGTHSGPAGQLSGLVKAVKDQFAGFGPSVKSIFHLVQAQADAYSAGGTIKTEKYTDVTDAWTNFNNMYYKALSHYKYYSIVVPSIFNMRLSGSPKTKFVGPDFGGWKKYTDGSTPVYAWIWHLFDILMVIKILLLAHYVGLFMATFFPPVIVALLNRGVFGKSTKAYSPKTEHTFDHEHGFPGCKSYQYKEYGTGPPQDKSANASFYHAHIYILNSVHTTYQILKRGEDNPKMFRFGVIGWDGYDTTSNTSLDFKVNLNGSGGSNTFDSSGNITIIVGSDNFKQLESASAPGPVTITGITGSIKKYTDPNKPPDTGNLTEITTGTPLTADTKLYIQATGTITDPSISGDVTLTGTVTVTSSGQNLGSNPLALGPDPSDPTSTGLGGSITPKDGSGKVEIKSTSTITLKDEALDALKSLTQNAVTLTNSGGGNFRSSASIVVTTTSKYVDFTTLTVTNKLEITSINGTIRNADGKTPLKTDTSLTVGTKLSLEATGTITQPPDANSAPVKLTGTIVVTSKGNIGTPLTFGGGPSSGVTGSLTLTDSGDEGDKHVKITGGSSTLTIASNAYTTIKQASDTTSSSFIIGGADPRDISEAHKNAIKAGAGGDANLANEECFIKSYLPLYSYIHFTTAILWTLAYGYYRDTQKKVITYPKNEATTGTVSIKTGTLDAKGECTDEAAPGAANITPPTKTEVDVHIDSKWYVVEILILKLLIMLEQDPISNTSHPKIQIHHQALYPFSINNYID</sequence>
<evidence type="ECO:0000313" key="4">
    <source>
        <dbReference type="Proteomes" id="UP000001950"/>
    </source>
</evidence>
<accession>Q4UAW7</accession>
<protein>
    <submittedName>
        <fullName evidence="3">Uncharacterized protein</fullName>
    </submittedName>
</protein>
<evidence type="ECO:0000256" key="1">
    <source>
        <dbReference type="SAM" id="MobiDB-lite"/>
    </source>
</evidence>
<feature type="region of interest" description="Disordered" evidence="1">
    <location>
        <begin position="2001"/>
        <end position="2034"/>
    </location>
</feature>
<feature type="region of interest" description="Disordered" evidence="1">
    <location>
        <begin position="526"/>
        <end position="555"/>
    </location>
</feature>
<proteinExistence type="predicted"/>
<dbReference type="EMBL" id="CR940352">
    <property type="protein sequence ID" value="CAI76034.1"/>
    <property type="molecule type" value="Genomic_DNA"/>
</dbReference>
<feature type="region of interest" description="Disordered" evidence="1">
    <location>
        <begin position="960"/>
        <end position="981"/>
    </location>
</feature>
<organism evidence="3 4">
    <name type="scientific">Theileria annulata</name>
    <dbReference type="NCBI Taxonomy" id="5874"/>
    <lineage>
        <taxon>Eukaryota</taxon>
        <taxon>Sar</taxon>
        <taxon>Alveolata</taxon>
        <taxon>Apicomplexa</taxon>
        <taxon>Aconoidasida</taxon>
        <taxon>Piroplasmida</taxon>
        <taxon>Theileriidae</taxon>
        <taxon>Theileria</taxon>
    </lineage>
</organism>
<keyword evidence="2" id="KW-1133">Transmembrane helix</keyword>
<dbReference type="RefSeq" id="XP_955510.1">
    <property type="nucleotide sequence ID" value="XM_950417.1"/>
</dbReference>
<dbReference type="InParanoid" id="Q4UAW7"/>
<dbReference type="PANTHER" id="PTHR47372">
    <property type="entry name" value="DAUER UP-REGULATED-RELATED"/>
    <property type="match status" value="1"/>
</dbReference>
<feature type="compositionally biased region" description="Polar residues" evidence="1">
    <location>
        <begin position="529"/>
        <end position="538"/>
    </location>
</feature>